<keyword evidence="5 6" id="KW-0067">ATP-binding</keyword>
<accession>L0DF93</accession>
<dbReference type="Proteomes" id="UP000010798">
    <property type="component" value="Chromosome"/>
</dbReference>
<keyword evidence="8" id="KW-0472">Membrane</keyword>
<dbReference type="GO" id="GO:0004674">
    <property type="term" value="F:protein serine/threonine kinase activity"/>
    <property type="evidence" value="ECO:0007669"/>
    <property type="project" value="UniProtKB-KW"/>
</dbReference>
<dbReference type="PROSITE" id="PS50011">
    <property type="entry name" value="PROTEIN_KINASE_DOM"/>
    <property type="match status" value="1"/>
</dbReference>
<evidence type="ECO:0000256" key="2">
    <source>
        <dbReference type="ARBA" id="ARBA00022679"/>
    </source>
</evidence>
<organism evidence="10 11">
    <name type="scientific">Singulisphaera acidiphila (strain ATCC BAA-1392 / DSM 18658 / VKM B-2454 / MOB10)</name>
    <dbReference type="NCBI Taxonomy" id="886293"/>
    <lineage>
        <taxon>Bacteria</taxon>
        <taxon>Pseudomonadati</taxon>
        <taxon>Planctomycetota</taxon>
        <taxon>Planctomycetia</taxon>
        <taxon>Isosphaerales</taxon>
        <taxon>Isosphaeraceae</taxon>
        <taxon>Singulisphaera</taxon>
    </lineage>
</organism>
<evidence type="ECO:0000313" key="11">
    <source>
        <dbReference type="Proteomes" id="UP000010798"/>
    </source>
</evidence>
<feature type="region of interest" description="Disordered" evidence="7">
    <location>
        <begin position="364"/>
        <end position="388"/>
    </location>
</feature>
<evidence type="ECO:0000256" key="1">
    <source>
        <dbReference type="ARBA" id="ARBA00022527"/>
    </source>
</evidence>
<evidence type="ECO:0000256" key="4">
    <source>
        <dbReference type="ARBA" id="ARBA00022777"/>
    </source>
</evidence>
<sequence>MSATSRDLPGANMAETVVYEPSNQPGHDRPVGSPEMTKPNLQGNHRYTFGSGARPLDGYTIKRAIGRGGFGEVYYATSDSGKEVALKLILHNLEVERRGVVQCMNLKCPNLLTIHDLKSSDAGDSFVIMEYVAGPSLANVLAQHPEGLPPQEVRAWLKGLIDGVAYLHDHGIVHRDLKPANMFMEEGIVKIGDYGLAKLINASQDTGHSESIGTCHYMAPEIASGKYQKPIDVYAIGVILYEMLTGRVPFEGESVGEILMKHLTARPDLKRLTEPYRSIVGRALAKDPAHRPARLYDLLPPEDAPKAPPVRFIGDGKVSPASLPPDLQIVDEEIHRIGPEEPIFYIGPDTRPPRRSRPPLERLRENWGAMRRPARPNPPPAPPRAARPADVVRRPAPVPTPAPLPPPPPLPGTRIRIAELATSMLWATVLAMLITTAASMAIGIDIFRDTEQAVYLFALTLLGTWGVLIAGKGVEGRTIDLSTRRMGDALLGGLLGVAALILTAWLGLAPGRGLADPFATELVAWLGPIQASNTAPLRFPAYFGLLGLFTGGWKSLAIRDRKARFRLFPIAWTALVAAVLAPISPALEPSNIAVAVSIAIVTQFVSPWSEAAAAYARLSKKRRVA</sequence>
<feature type="domain" description="Protein kinase" evidence="9">
    <location>
        <begin position="59"/>
        <end position="313"/>
    </location>
</feature>
<evidence type="ECO:0000256" key="5">
    <source>
        <dbReference type="ARBA" id="ARBA00022840"/>
    </source>
</evidence>
<keyword evidence="2" id="KW-0808">Transferase</keyword>
<keyword evidence="11" id="KW-1185">Reference proteome</keyword>
<name>L0DF93_SINAD</name>
<feature type="compositionally biased region" description="Pro residues" evidence="7">
    <location>
        <begin position="375"/>
        <end position="385"/>
    </location>
</feature>
<dbReference type="EMBL" id="CP003364">
    <property type="protein sequence ID" value="AGA28049.1"/>
    <property type="molecule type" value="Genomic_DNA"/>
</dbReference>
<dbReference type="KEGG" id="saci:Sinac_3816"/>
<dbReference type="InterPro" id="IPR017441">
    <property type="entry name" value="Protein_kinase_ATP_BS"/>
</dbReference>
<protein>
    <submittedName>
        <fullName evidence="10">Serine/threonine protein kinase</fullName>
    </submittedName>
</protein>
<dbReference type="STRING" id="886293.Sinac_3816"/>
<evidence type="ECO:0000256" key="6">
    <source>
        <dbReference type="PROSITE-ProRule" id="PRU10141"/>
    </source>
</evidence>
<proteinExistence type="predicted"/>
<keyword evidence="4 10" id="KW-0418">Kinase</keyword>
<feature type="transmembrane region" description="Helical" evidence="8">
    <location>
        <begin position="486"/>
        <end position="508"/>
    </location>
</feature>
<dbReference type="PANTHER" id="PTHR24345">
    <property type="entry name" value="SERINE/THREONINE-PROTEIN KINASE PLK"/>
    <property type="match status" value="1"/>
</dbReference>
<dbReference type="InterPro" id="IPR008271">
    <property type="entry name" value="Ser/Thr_kinase_AS"/>
</dbReference>
<evidence type="ECO:0000313" key="10">
    <source>
        <dbReference type="EMBL" id="AGA28049.1"/>
    </source>
</evidence>
<keyword evidence="3 6" id="KW-0547">Nucleotide-binding</keyword>
<feature type="transmembrane region" description="Helical" evidence="8">
    <location>
        <begin position="453"/>
        <end position="474"/>
    </location>
</feature>
<feature type="transmembrane region" description="Helical" evidence="8">
    <location>
        <begin position="565"/>
        <end position="586"/>
    </location>
</feature>
<dbReference type="CDD" id="cd14014">
    <property type="entry name" value="STKc_PknB_like"/>
    <property type="match status" value="1"/>
</dbReference>
<reference evidence="10 11" key="1">
    <citation type="submission" date="2012-02" db="EMBL/GenBank/DDBJ databases">
        <title>Complete sequence of chromosome of Singulisphaera acidiphila DSM 18658.</title>
        <authorList>
            <consortium name="US DOE Joint Genome Institute (JGI-PGF)"/>
            <person name="Lucas S."/>
            <person name="Copeland A."/>
            <person name="Lapidus A."/>
            <person name="Glavina del Rio T."/>
            <person name="Dalin E."/>
            <person name="Tice H."/>
            <person name="Bruce D."/>
            <person name="Goodwin L."/>
            <person name="Pitluck S."/>
            <person name="Peters L."/>
            <person name="Ovchinnikova G."/>
            <person name="Chertkov O."/>
            <person name="Kyrpides N."/>
            <person name="Mavromatis K."/>
            <person name="Ivanova N."/>
            <person name="Brettin T."/>
            <person name="Detter J.C."/>
            <person name="Han C."/>
            <person name="Larimer F."/>
            <person name="Land M."/>
            <person name="Hauser L."/>
            <person name="Markowitz V."/>
            <person name="Cheng J.-F."/>
            <person name="Hugenholtz P."/>
            <person name="Woyke T."/>
            <person name="Wu D."/>
            <person name="Tindall B."/>
            <person name="Pomrenke H."/>
            <person name="Brambilla E."/>
            <person name="Klenk H.-P."/>
            <person name="Eisen J.A."/>
        </authorList>
    </citation>
    <scope>NUCLEOTIDE SEQUENCE [LARGE SCALE GENOMIC DNA]</scope>
    <source>
        <strain evidence="11">ATCC BAA-1392 / DSM 18658 / VKM B-2454 / MOB10</strain>
    </source>
</reference>
<feature type="transmembrane region" description="Helical" evidence="8">
    <location>
        <begin position="535"/>
        <end position="553"/>
    </location>
</feature>
<evidence type="ECO:0000256" key="3">
    <source>
        <dbReference type="ARBA" id="ARBA00022741"/>
    </source>
</evidence>
<gene>
    <name evidence="10" type="ordered locus">Sinac_3816</name>
</gene>
<dbReference type="PROSITE" id="PS00108">
    <property type="entry name" value="PROTEIN_KINASE_ST"/>
    <property type="match status" value="1"/>
</dbReference>
<dbReference type="GO" id="GO:0005524">
    <property type="term" value="F:ATP binding"/>
    <property type="evidence" value="ECO:0007669"/>
    <property type="project" value="UniProtKB-UniRule"/>
</dbReference>
<dbReference type="Pfam" id="PF00069">
    <property type="entry name" value="Pkinase"/>
    <property type="match status" value="1"/>
</dbReference>
<evidence type="ECO:0000256" key="7">
    <source>
        <dbReference type="SAM" id="MobiDB-lite"/>
    </source>
</evidence>
<evidence type="ECO:0000256" key="8">
    <source>
        <dbReference type="SAM" id="Phobius"/>
    </source>
</evidence>
<dbReference type="InterPro" id="IPR011009">
    <property type="entry name" value="Kinase-like_dom_sf"/>
</dbReference>
<feature type="binding site" evidence="6">
    <location>
        <position position="87"/>
    </location>
    <ligand>
        <name>ATP</name>
        <dbReference type="ChEBI" id="CHEBI:30616"/>
    </ligand>
</feature>
<dbReference type="Gene3D" id="1.10.510.10">
    <property type="entry name" value="Transferase(Phosphotransferase) domain 1"/>
    <property type="match status" value="1"/>
</dbReference>
<dbReference type="PROSITE" id="PS00107">
    <property type="entry name" value="PROTEIN_KINASE_ATP"/>
    <property type="match status" value="1"/>
</dbReference>
<dbReference type="RefSeq" id="WP_015247187.1">
    <property type="nucleotide sequence ID" value="NC_019892.1"/>
</dbReference>
<dbReference type="eggNOG" id="COG0515">
    <property type="taxonomic scope" value="Bacteria"/>
</dbReference>
<dbReference type="HOGENOM" id="CLU_404317_0_0_0"/>
<evidence type="ECO:0000259" key="9">
    <source>
        <dbReference type="PROSITE" id="PS50011"/>
    </source>
</evidence>
<dbReference type="InterPro" id="IPR000719">
    <property type="entry name" value="Prot_kinase_dom"/>
</dbReference>
<feature type="transmembrane region" description="Helical" evidence="8">
    <location>
        <begin position="592"/>
        <end position="616"/>
    </location>
</feature>
<dbReference type="SUPFAM" id="SSF56112">
    <property type="entry name" value="Protein kinase-like (PK-like)"/>
    <property type="match status" value="1"/>
</dbReference>
<keyword evidence="8" id="KW-0812">Transmembrane</keyword>
<dbReference type="SMART" id="SM00220">
    <property type="entry name" value="S_TKc"/>
    <property type="match status" value="1"/>
</dbReference>
<feature type="transmembrane region" description="Helical" evidence="8">
    <location>
        <begin position="424"/>
        <end position="447"/>
    </location>
</feature>
<dbReference type="AlphaFoldDB" id="L0DF93"/>
<dbReference type="PANTHER" id="PTHR24345:SF91">
    <property type="entry name" value="SERINE_THREONINE-PROTEIN KINASE PLK4"/>
    <property type="match status" value="1"/>
</dbReference>
<keyword evidence="1 10" id="KW-0723">Serine/threonine-protein kinase</keyword>
<keyword evidence="8" id="KW-1133">Transmembrane helix</keyword>